<evidence type="ECO:0000256" key="1">
    <source>
        <dbReference type="SAM" id="MobiDB-lite"/>
    </source>
</evidence>
<keyword evidence="2" id="KW-0812">Transmembrane</keyword>
<name>X1IKX6_9ZZZZ</name>
<protein>
    <submittedName>
        <fullName evidence="3">Uncharacterized protein</fullName>
    </submittedName>
</protein>
<gene>
    <name evidence="3" type="ORF">S03H2_40635</name>
</gene>
<dbReference type="AlphaFoldDB" id="X1IKX6"/>
<sequence length="60" mass="6453">MIPRPPRVTSSRRRRRRQGIIPDSIPPAAGVPCFLPLSAVVAALPLDRLLARVDGPPCDG</sequence>
<evidence type="ECO:0000256" key="2">
    <source>
        <dbReference type="SAM" id="Phobius"/>
    </source>
</evidence>
<organism evidence="3">
    <name type="scientific">marine sediment metagenome</name>
    <dbReference type="NCBI Taxonomy" id="412755"/>
    <lineage>
        <taxon>unclassified sequences</taxon>
        <taxon>metagenomes</taxon>
        <taxon>ecological metagenomes</taxon>
    </lineage>
</organism>
<reference evidence="3" key="1">
    <citation type="journal article" date="2014" name="Front. Microbiol.">
        <title>High frequency of phylogenetically diverse reductive dehalogenase-homologous genes in deep subseafloor sedimentary metagenomes.</title>
        <authorList>
            <person name="Kawai M."/>
            <person name="Futagami T."/>
            <person name="Toyoda A."/>
            <person name="Takaki Y."/>
            <person name="Nishi S."/>
            <person name="Hori S."/>
            <person name="Arai W."/>
            <person name="Tsubouchi T."/>
            <person name="Morono Y."/>
            <person name="Uchiyama I."/>
            <person name="Ito T."/>
            <person name="Fujiyama A."/>
            <person name="Inagaki F."/>
            <person name="Takami H."/>
        </authorList>
    </citation>
    <scope>NUCLEOTIDE SEQUENCE</scope>
    <source>
        <strain evidence="3">Expedition CK06-06</strain>
    </source>
</reference>
<keyword evidence="2" id="KW-0472">Membrane</keyword>
<dbReference type="EMBL" id="BARU01025206">
    <property type="protein sequence ID" value="GAH58208.1"/>
    <property type="molecule type" value="Genomic_DNA"/>
</dbReference>
<comment type="caution">
    <text evidence="3">The sequence shown here is derived from an EMBL/GenBank/DDBJ whole genome shotgun (WGS) entry which is preliminary data.</text>
</comment>
<evidence type="ECO:0000313" key="3">
    <source>
        <dbReference type="EMBL" id="GAH58208.1"/>
    </source>
</evidence>
<feature type="transmembrane region" description="Helical" evidence="2">
    <location>
        <begin position="20"/>
        <end position="44"/>
    </location>
</feature>
<feature type="non-terminal residue" evidence="3">
    <location>
        <position position="60"/>
    </location>
</feature>
<accession>X1IKX6</accession>
<proteinExistence type="predicted"/>
<keyword evidence="2" id="KW-1133">Transmembrane helix</keyword>
<feature type="region of interest" description="Disordered" evidence="1">
    <location>
        <begin position="1"/>
        <end position="23"/>
    </location>
</feature>